<organism evidence="4 5">
    <name type="scientific">Oedothorax gibbosus</name>
    <dbReference type="NCBI Taxonomy" id="931172"/>
    <lineage>
        <taxon>Eukaryota</taxon>
        <taxon>Metazoa</taxon>
        <taxon>Ecdysozoa</taxon>
        <taxon>Arthropoda</taxon>
        <taxon>Chelicerata</taxon>
        <taxon>Arachnida</taxon>
        <taxon>Araneae</taxon>
        <taxon>Araneomorphae</taxon>
        <taxon>Entelegynae</taxon>
        <taxon>Araneoidea</taxon>
        <taxon>Linyphiidae</taxon>
        <taxon>Erigoninae</taxon>
        <taxon>Oedothorax</taxon>
    </lineage>
</organism>
<dbReference type="InterPro" id="IPR039039">
    <property type="entry name" value="RAI1-like_fam"/>
</dbReference>
<dbReference type="AlphaFoldDB" id="A0AAV6UTN7"/>
<dbReference type="GO" id="GO:0046872">
    <property type="term" value="F:metal ion binding"/>
    <property type="evidence" value="ECO:0007669"/>
    <property type="project" value="UniProtKB-KW"/>
</dbReference>
<comment type="caution">
    <text evidence="4">The sequence shown here is derived from an EMBL/GenBank/DDBJ whole genome shotgun (WGS) entry which is preliminary data.</text>
</comment>
<dbReference type="EC" id="3.6.1.-" evidence="2"/>
<accession>A0AAV6UTN7</accession>
<comment type="cofactor">
    <cofactor evidence="2">
        <name>a divalent metal cation</name>
        <dbReference type="ChEBI" id="CHEBI:60240"/>
    </cofactor>
</comment>
<evidence type="ECO:0000313" key="4">
    <source>
        <dbReference type="EMBL" id="KAG8187164.1"/>
    </source>
</evidence>
<keyword evidence="2" id="KW-0539">Nucleus</keyword>
<keyword evidence="2" id="KW-0694">RNA-binding</keyword>
<protein>
    <recommendedName>
        <fullName evidence="2">Decapping nuclease</fullName>
        <ecNumber evidence="2">3.6.1.-</ecNumber>
    </recommendedName>
</protein>
<evidence type="ECO:0000256" key="1">
    <source>
        <dbReference type="ARBA" id="ARBA00006562"/>
    </source>
</evidence>
<name>A0AAV6UTN7_9ARAC</name>
<keyword evidence="2" id="KW-0547">Nucleotide-binding</keyword>
<dbReference type="PANTHER" id="PTHR12395">
    <property type="entry name" value="DOM-3 RELATED"/>
    <property type="match status" value="1"/>
</dbReference>
<dbReference type="GO" id="GO:0005829">
    <property type="term" value="C:cytosol"/>
    <property type="evidence" value="ECO:0007669"/>
    <property type="project" value="TreeGrafter"/>
</dbReference>
<sequence>MSLNIGIPAHYDGRFPNFRKPSEIGSFSLDFERKFHNDNRQLKYIKIPRHLTDLHFDLNVGYHDAIRKDFGKKEKIDILLQWILHNQDIVNNSFQSANSQKLDIDFVCFRGLLTQICATIYENKEDWLICATKYKSVIYLCAFDTEDSIHRRESATERDKVMSSWGYKFEQYMVSDSPDSKPDLSVPVNEKEEYCIVTKGRLNSHTILFSAEVDGKDPVCLNQPDGNTDAIKSYIELKTSRIITTNRQNRNFCRFKLLKWWLQSFLVGIPKIICGFRDDNGIVRNLDVFPTAEIPKIAQNMWSPAACLNFCSNFMDFVKRAVVKDDPSVVYRFYCKPGSHITCEELKSPHDYQVLPEWYISNLKL</sequence>
<dbReference type="Proteomes" id="UP000827092">
    <property type="component" value="Unassembled WGS sequence"/>
</dbReference>
<proteinExistence type="inferred from homology"/>
<dbReference type="GO" id="GO:0034353">
    <property type="term" value="F:mRNA 5'-diphosphatase activity"/>
    <property type="evidence" value="ECO:0007669"/>
    <property type="project" value="TreeGrafter"/>
</dbReference>
<dbReference type="GO" id="GO:0000956">
    <property type="term" value="P:nuclear-transcribed mRNA catabolic process"/>
    <property type="evidence" value="ECO:0007669"/>
    <property type="project" value="TreeGrafter"/>
</dbReference>
<comment type="similarity">
    <text evidence="1 2">Belongs to the DXO/Dom3Z family.</text>
</comment>
<keyword evidence="2" id="KW-0479">Metal-binding</keyword>
<dbReference type="InterPro" id="IPR013961">
    <property type="entry name" value="RAI1"/>
</dbReference>
<dbReference type="GO" id="GO:0110155">
    <property type="term" value="P:NAD-cap decapping"/>
    <property type="evidence" value="ECO:0007669"/>
    <property type="project" value="TreeGrafter"/>
</dbReference>
<feature type="domain" description="RAI1-like" evidence="3">
    <location>
        <begin position="19"/>
        <end position="359"/>
    </location>
</feature>
<dbReference type="GO" id="GO:0004518">
    <property type="term" value="F:nuclease activity"/>
    <property type="evidence" value="ECO:0007669"/>
    <property type="project" value="UniProtKB-KW"/>
</dbReference>
<dbReference type="GO" id="GO:0003723">
    <property type="term" value="F:RNA binding"/>
    <property type="evidence" value="ECO:0007669"/>
    <property type="project" value="UniProtKB-KW"/>
</dbReference>
<dbReference type="GO" id="GO:0005634">
    <property type="term" value="C:nucleus"/>
    <property type="evidence" value="ECO:0007669"/>
    <property type="project" value="UniProtKB-SubCell"/>
</dbReference>
<dbReference type="PANTHER" id="PTHR12395:SF9">
    <property type="entry name" value="DECAPPING AND EXORIBONUCLEASE PROTEIN"/>
    <property type="match status" value="1"/>
</dbReference>
<dbReference type="GO" id="GO:0000166">
    <property type="term" value="F:nucleotide binding"/>
    <property type="evidence" value="ECO:0007669"/>
    <property type="project" value="UniProtKB-KW"/>
</dbReference>
<reference evidence="4 5" key="1">
    <citation type="journal article" date="2022" name="Nat. Ecol. Evol.">
        <title>A masculinizing supergene underlies an exaggerated male reproductive morph in a spider.</title>
        <authorList>
            <person name="Hendrickx F."/>
            <person name="De Corte Z."/>
            <person name="Sonet G."/>
            <person name="Van Belleghem S.M."/>
            <person name="Kostlbacher S."/>
            <person name="Vangestel C."/>
        </authorList>
    </citation>
    <scope>NUCLEOTIDE SEQUENCE [LARGE SCALE GENOMIC DNA]</scope>
    <source>
        <strain evidence="4">W744_W776</strain>
    </source>
</reference>
<comment type="subcellular location">
    <subcellularLocation>
        <location evidence="2">Nucleus</location>
    </subcellularLocation>
</comment>
<dbReference type="EMBL" id="JAFNEN010000277">
    <property type="protein sequence ID" value="KAG8187164.1"/>
    <property type="molecule type" value="Genomic_DNA"/>
</dbReference>
<evidence type="ECO:0000259" key="3">
    <source>
        <dbReference type="Pfam" id="PF08652"/>
    </source>
</evidence>
<gene>
    <name evidence="4" type="ORF">JTE90_020039</name>
</gene>
<evidence type="ECO:0000256" key="2">
    <source>
        <dbReference type="RuleBase" id="RU367113"/>
    </source>
</evidence>
<dbReference type="Pfam" id="PF08652">
    <property type="entry name" value="RAI1"/>
    <property type="match status" value="1"/>
</dbReference>
<evidence type="ECO:0000313" key="5">
    <source>
        <dbReference type="Proteomes" id="UP000827092"/>
    </source>
</evidence>
<keyword evidence="2" id="KW-0540">Nuclease</keyword>
<comment type="function">
    <text evidence="2">Decapping enzyme for NAD-capped RNAs: specifically hydrolyzes the nicotinamide adenine dinucleotide (NAD) cap from a subset of RNAs by removing the entire NAD moiety from the 5'-end of an NAD-capped RNA.</text>
</comment>
<keyword evidence="2" id="KW-0378">Hydrolase</keyword>
<keyword evidence="5" id="KW-1185">Reference proteome</keyword>